<dbReference type="Proteomes" id="UP000248326">
    <property type="component" value="Unassembled WGS sequence"/>
</dbReference>
<keyword evidence="6 9" id="KW-0812">Transmembrane</keyword>
<dbReference type="InterPro" id="IPR003362">
    <property type="entry name" value="Bact_transf"/>
</dbReference>
<evidence type="ECO:0000313" key="12">
    <source>
        <dbReference type="Proteomes" id="UP000248326"/>
    </source>
</evidence>
<protein>
    <submittedName>
        <fullName evidence="11">Undecaprenyl-phosphate galactose phosphotransferase WbaP/exopolysaccharide biosynthesis polyprenyl glycosylphosphotransferase</fullName>
    </submittedName>
</protein>
<gene>
    <name evidence="11" type="ORF">DES52_102108</name>
</gene>
<comment type="similarity">
    <text evidence="3">Belongs to the bacterial sugar transferase family.</text>
</comment>
<feature type="transmembrane region" description="Helical" evidence="9">
    <location>
        <begin position="287"/>
        <end position="313"/>
    </location>
</feature>
<keyword evidence="8 9" id="KW-0472">Membrane</keyword>
<keyword evidence="12" id="KW-1185">Reference proteome</keyword>
<name>A0A318SBL0_9DEIO</name>
<feature type="transmembrane region" description="Helical" evidence="9">
    <location>
        <begin position="68"/>
        <end position="86"/>
    </location>
</feature>
<feature type="transmembrane region" description="Helical" evidence="9">
    <location>
        <begin position="122"/>
        <end position="141"/>
    </location>
</feature>
<feature type="transmembrane region" description="Helical" evidence="9">
    <location>
        <begin position="30"/>
        <end position="48"/>
    </location>
</feature>
<comment type="subcellular location">
    <subcellularLocation>
        <location evidence="2">Cell membrane</location>
    </subcellularLocation>
    <subcellularLocation>
        <location evidence="1">Membrane</location>
        <topology evidence="1">Multi-pass membrane protein</topology>
    </subcellularLocation>
</comment>
<keyword evidence="5 11" id="KW-0808">Transferase</keyword>
<dbReference type="GO" id="GO:0005886">
    <property type="term" value="C:plasma membrane"/>
    <property type="evidence" value="ECO:0007669"/>
    <property type="project" value="UniProtKB-SubCell"/>
</dbReference>
<dbReference type="PANTHER" id="PTHR30576:SF4">
    <property type="entry name" value="UNDECAPRENYL-PHOSPHATE GALACTOSE PHOSPHOTRANSFERASE"/>
    <property type="match status" value="1"/>
</dbReference>
<dbReference type="Pfam" id="PF02397">
    <property type="entry name" value="Bac_transf"/>
    <property type="match status" value="1"/>
</dbReference>
<dbReference type="AlphaFoldDB" id="A0A318SBL0"/>
<evidence type="ECO:0000256" key="1">
    <source>
        <dbReference type="ARBA" id="ARBA00004141"/>
    </source>
</evidence>
<evidence type="ECO:0000256" key="2">
    <source>
        <dbReference type="ARBA" id="ARBA00004236"/>
    </source>
</evidence>
<keyword evidence="4" id="KW-1003">Cell membrane</keyword>
<dbReference type="PANTHER" id="PTHR30576">
    <property type="entry name" value="COLANIC BIOSYNTHESIS UDP-GLUCOSE LIPID CARRIER TRANSFERASE"/>
    <property type="match status" value="1"/>
</dbReference>
<keyword evidence="7 9" id="KW-1133">Transmembrane helix</keyword>
<evidence type="ECO:0000256" key="6">
    <source>
        <dbReference type="ARBA" id="ARBA00022692"/>
    </source>
</evidence>
<sequence length="483" mass="52736">MQILWRNKGSKPSTLKVSAIYRRQRFHNGMVLAVSDVVTLAGSFELAARVVGAISHATTGITSYSLEGLPVLAAWLLGAWSLRLLPSWGMSPPEELKRLTTLLALTLGLSVLLALAARQDALTLSTIGVACVFAWPLLLLVRASLKHLLVRDGAWGVPTVIYGGARTGALVIQSLREYPGYGYLPVGVFDDDLSLQGTRTHGLPVLGTASDVSVTAPVAVLAMPGVARERMLALLEGPLSQYHRVVVIPDLFGLEALWAQARDVGGVLGLELSGPSERPMSLMGKRVFDVVLTVLSAPLWVPLCAVLALLIWLEDRAHPLFLQRRIGLHGKTFLTWKFRTMVPDAEGVLQRHLAANPALRAEWEANHKLQDDPRVTRIGRILRKYSLDEVPQLVNVLIGEMSLIGPRPLPEYHVQALSHSVQLVRTRVRPGMTGLWQVSGRSEAGNAGMERWDPYYVNNCSLWLDLVILARTVGAVLKSSGAY</sequence>
<dbReference type="NCBIfam" id="TIGR03025">
    <property type="entry name" value="EPS_sugtrans"/>
    <property type="match status" value="1"/>
</dbReference>
<dbReference type="Gene3D" id="3.40.50.720">
    <property type="entry name" value="NAD(P)-binding Rossmann-like Domain"/>
    <property type="match status" value="1"/>
</dbReference>
<dbReference type="RefSeq" id="WP_245900614.1">
    <property type="nucleotide sequence ID" value="NZ_QJSX01000002.1"/>
</dbReference>
<reference evidence="11 12" key="1">
    <citation type="submission" date="2018-06" db="EMBL/GenBank/DDBJ databases">
        <title>Genomic Encyclopedia of Type Strains, Phase IV (KMG-IV): sequencing the most valuable type-strain genomes for metagenomic binning, comparative biology and taxonomic classification.</title>
        <authorList>
            <person name="Goeker M."/>
        </authorList>
    </citation>
    <scope>NUCLEOTIDE SEQUENCE [LARGE SCALE GENOMIC DNA]</scope>
    <source>
        <strain evidence="11 12">DSM 18048</strain>
    </source>
</reference>
<evidence type="ECO:0000256" key="4">
    <source>
        <dbReference type="ARBA" id="ARBA00022475"/>
    </source>
</evidence>
<dbReference type="InterPro" id="IPR017475">
    <property type="entry name" value="EPS_sugar_tfrase"/>
</dbReference>
<evidence type="ECO:0000259" key="10">
    <source>
        <dbReference type="Pfam" id="PF02397"/>
    </source>
</evidence>
<dbReference type="GO" id="GO:0016780">
    <property type="term" value="F:phosphotransferase activity, for other substituted phosphate groups"/>
    <property type="evidence" value="ECO:0007669"/>
    <property type="project" value="TreeGrafter"/>
</dbReference>
<feature type="domain" description="Bacterial sugar transferase" evidence="10">
    <location>
        <begin position="285"/>
        <end position="478"/>
    </location>
</feature>
<evidence type="ECO:0000313" key="11">
    <source>
        <dbReference type="EMBL" id="PYE55744.1"/>
    </source>
</evidence>
<evidence type="ECO:0000256" key="3">
    <source>
        <dbReference type="ARBA" id="ARBA00006464"/>
    </source>
</evidence>
<feature type="transmembrane region" description="Helical" evidence="9">
    <location>
        <begin position="98"/>
        <end position="116"/>
    </location>
</feature>
<proteinExistence type="inferred from homology"/>
<dbReference type="EMBL" id="QJSX01000002">
    <property type="protein sequence ID" value="PYE55744.1"/>
    <property type="molecule type" value="Genomic_DNA"/>
</dbReference>
<evidence type="ECO:0000256" key="8">
    <source>
        <dbReference type="ARBA" id="ARBA00023136"/>
    </source>
</evidence>
<accession>A0A318SBL0</accession>
<comment type="caution">
    <text evidence="11">The sequence shown here is derived from an EMBL/GenBank/DDBJ whole genome shotgun (WGS) entry which is preliminary data.</text>
</comment>
<evidence type="ECO:0000256" key="9">
    <source>
        <dbReference type="SAM" id="Phobius"/>
    </source>
</evidence>
<evidence type="ECO:0000256" key="7">
    <source>
        <dbReference type="ARBA" id="ARBA00022989"/>
    </source>
</evidence>
<organism evidence="11 12">
    <name type="scientific">Deinococcus yavapaiensis KR-236</name>
    <dbReference type="NCBI Taxonomy" id="694435"/>
    <lineage>
        <taxon>Bacteria</taxon>
        <taxon>Thermotogati</taxon>
        <taxon>Deinococcota</taxon>
        <taxon>Deinococci</taxon>
        <taxon>Deinococcales</taxon>
        <taxon>Deinococcaceae</taxon>
        <taxon>Deinococcus</taxon>
    </lineage>
</organism>
<evidence type="ECO:0000256" key="5">
    <source>
        <dbReference type="ARBA" id="ARBA00022679"/>
    </source>
</evidence>